<dbReference type="SUPFAM" id="SSF56601">
    <property type="entry name" value="beta-lactamase/transpeptidase-like"/>
    <property type="match status" value="1"/>
</dbReference>
<dbReference type="InterPro" id="IPR012338">
    <property type="entry name" value="Beta-lactam/transpept-like"/>
</dbReference>
<dbReference type="Proteomes" id="UP001501585">
    <property type="component" value="Unassembled WGS sequence"/>
</dbReference>
<proteinExistence type="predicted"/>
<organism evidence="2 3">
    <name type="scientific">Nocardiopsis rhodophaea</name>
    <dbReference type="NCBI Taxonomy" id="280238"/>
    <lineage>
        <taxon>Bacteria</taxon>
        <taxon>Bacillati</taxon>
        <taxon>Actinomycetota</taxon>
        <taxon>Actinomycetes</taxon>
        <taxon>Streptosporangiales</taxon>
        <taxon>Nocardiopsidaceae</taxon>
        <taxon>Nocardiopsis</taxon>
    </lineage>
</organism>
<evidence type="ECO:0000313" key="3">
    <source>
        <dbReference type="Proteomes" id="UP001501585"/>
    </source>
</evidence>
<accession>A0ABN2TET7</accession>
<dbReference type="InterPro" id="IPR050491">
    <property type="entry name" value="AmpC-like"/>
</dbReference>
<protein>
    <recommendedName>
        <fullName evidence="1">Beta-lactamase-related domain-containing protein</fullName>
    </recommendedName>
</protein>
<gene>
    <name evidence="2" type="ORF">GCM10009799_38190</name>
</gene>
<evidence type="ECO:0000259" key="1">
    <source>
        <dbReference type="Pfam" id="PF00144"/>
    </source>
</evidence>
<keyword evidence="3" id="KW-1185">Reference proteome</keyword>
<feature type="domain" description="Beta-lactamase-related" evidence="1">
    <location>
        <begin position="14"/>
        <end position="345"/>
    </location>
</feature>
<reference evidence="2 3" key="1">
    <citation type="journal article" date="2019" name="Int. J. Syst. Evol. Microbiol.">
        <title>The Global Catalogue of Microorganisms (GCM) 10K type strain sequencing project: providing services to taxonomists for standard genome sequencing and annotation.</title>
        <authorList>
            <consortium name="The Broad Institute Genomics Platform"/>
            <consortium name="The Broad Institute Genome Sequencing Center for Infectious Disease"/>
            <person name="Wu L."/>
            <person name="Ma J."/>
        </authorList>
    </citation>
    <scope>NUCLEOTIDE SEQUENCE [LARGE SCALE GENOMIC DNA]</scope>
    <source>
        <strain evidence="2 3">JCM 15313</strain>
    </source>
</reference>
<dbReference type="InterPro" id="IPR001466">
    <property type="entry name" value="Beta-lactam-related"/>
</dbReference>
<comment type="caution">
    <text evidence="2">The sequence shown here is derived from an EMBL/GenBank/DDBJ whole genome shotgun (WGS) entry which is preliminary data.</text>
</comment>
<dbReference type="PANTHER" id="PTHR46825">
    <property type="entry name" value="D-ALANYL-D-ALANINE-CARBOXYPEPTIDASE/ENDOPEPTIDASE AMPH"/>
    <property type="match status" value="1"/>
</dbReference>
<dbReference type="Gene3D" id="3.40.710.10">
    <property type="entry name" value="DD-peptidase/beta-lactamase superfamily"/>
    <property type="match status" value="1"/>
</dbReference>
<name>A0ABN2TET7_9ACTN</name>
<dbReference type="EMBL" id="BAAAPC010000017">
    <property type="protein sequence ID" value="GAA2007013.1"/>
    <property type="molecule type" value="Genomic_DNA"/>
</dbReference>
<dbReference type="Pfam" id="PF00144">
    <property type="entry name" value="Beta-lactamase"/>
    <property type="match status" value="1"/>
</dbReference>
<dbReference type="PANTHER" id="PTHR46825:SF8">
    <property type="entry name" value="BETA-LACTAMASE-RELATED"/>
    <property type="match status" value="1"/>
</dbReference>
<sequence>MTTSAQTQRLSTLLDTHMRPLLAEKRVPAVAVAAIRGQQEAVRAVGFQRRGLPDLVDPYTTFETGSVTKTFTALLLAEMVANGDVDYNDPIDTYLPPYARPRRGERPITLLNLATHTAGLSRLPRNLFPGAVTHWLSDPYARYSRDDLHRATARVRPLPAAPPPPRYSTFGIGLLGQLLADAAGTSYPELLAERITGRLGMDDSGAPPAIAAATRSATGHRRGRPVSPWHFDALAGAGAARSTANDLLIYLRAHLRPEMIKPPLADALRAVRVPHRPMAGRAGAAGTSMCLVWNHRVIGEQTLLWHTGGTGGFTAFIGFSPSADAAVAVLANATPTSRQPTVRTARRLFHAVLFPDGYSPR</sequence>
<evidence type="ECO:0000313" key="2">
    <source>
        <dbReference type="EMBL" id="GAA2007013.1"/>
    </source>
</evidence>
<dbReference type="RefSeq" id="WP_344106009.1">
    <property type="nucleotide sequence ID" value="NZ_BAAAPC010000017.1"/>
</dbReference>